<accession>A0A1M6XW75</accession>
<dbReference type="Gene3D" id="3.40.50.720">
    <property type="entry name" value="NAD(P)-binding Rossmann-like Domain"/>
    <property type="match status" value="1"/>
</dbReference>
<dbReference type="CDD" id="cd05374">
    <property type="entry name" value="17beta-HSD-like_SDR_c"/>
    <property type="match status" value="1"/>
</dbReference>
<evidence type="ECO:0000313" key="7">
    <source>
        <dbReference type="Proteomes" id="UP000184069"/>
    </source>
</evidence>
<dbReference type="STRING" id="1423959.SAMN05444407_102246"/>
<dbReference type="PRINTS" id="PR00080">
    <property type="entry name" value="SDRFAMILY"/>
</dbReference>
<keyword evidence="6" id="KW-1185">Reference proteome</keyword>
<dbReference type="RefSeq" id="WP_066698941.1">
    <property type="nucleotide sequence ID" value="NZ_FRBM01000002.1"/>
</dbReference>
<evidence type="ECO:0000313" key="6">
    <source>
        <dbReference type="Proteomes" id="UP000093508"/>
    </source>
</evidence>
<dbReference type="EMBL" id="FRBM01000002">
    <property type="protein sequence ID" value="SHL10231.1"/>
    <property type="molecule type" value="Genomic_DNA"/>
</dbReference>
<name>A0A1M6XW75_9FLAO</name>
<evidence type="ECO:0000256" key="1">
    <source>
        <dbReference type="ARBA" id="ARBA00006484"/>
    </source>
</evidence>
<dbReference type="EMBL" id="MAYF01000327">
    <property type="protein sequence ID" value="OCA76534.1"/>
    <property type="molecule type" value="Genomic_DNA"/>
</dbReference>
<dbReference type="OrthoDB" id="1235794at2"/>
<proteinExistence type="inferred from homology"/>
<dbReference type="AlphaFoldDB" id="A0A1M6XW75"/>
<dbReference type="Proteomes" id="UP000093508">
    <property type="component" value="Unassembled WGS sequence"/>
</dbReference>
<dbReference type="PRINTS" id="PR00081">
    <property type="entry name" value="GDHRDH"/>
</dbReference>
<keyword evidence="2" id="KW-0560">Oxidoreductase</keyword>
<evidence type="ECO:0000313" key="5">
    <source>
        <dbReference type="EMBL" id="SHL10231.1"/>
    </source>
</evidence>
<dbReference type="PANTHER" id="PTHR43976:SF16">
    <property type="entry name" value="SHORT-CHAIN DEHYDROGENASE_REDUCTASE FAMILY PROTEIN"/>
    <property type="match status" value="1"/>
</dbReference>
<dbReference type="SUPFAM" id="SSF51735">
    <property type="entry name" value="NAD(P)-binding Rossmann-fold domains"/>
    <property type="match status" value="1"/>
</dbReference>
<dbReference type="InterPro" id="IPR051911">
    <property type="entry name" value="SDR_oxidoreductase"/>
</dbReference>
<reference evidence="4 6" key="1">
    <citation type="submission" date="2016-07" db="EMBL/GenBank/DDBJ databases">
        <authorList>
            <person name="Jeong J.-J."/>
            <person name="Kim D.W."/>
            <person name="Sang M.K."/>
            <person name="Choi I.-G."/>
            <person name="Kim K.D."/>
        </authorList>
    </citation>
    <scope>NUCLEOTIDE SEQUENCE [LARGE SCALE GENOMIC DNA]</scope>
    <source>
        <strain evidence="4 6">C-26</strain>
    </source>
</reference>
<sequence>MNKTILITGCSSGIGRMTVKYFQEKGWNIVATVRKFSDSDAELTDLGNVLVTELDVTKEDTIKSTIEQAVARFRTIDVLLNNAGYGSYGILESTPENKIRMQFEVNVIGLLLVTKNIIPVMRKQGNGIIINISSMGGKITFPMGTLYHGSKFAVEGMSEALSYELAEIGIQVKMIEPGVINTNFATSSFDLNIDSAITEYKEFTNKVLQAFEAGAKGSEPVLVAETIYKAATDGTSQLRYIAGPDAEQIIAARKQMNDEDYLALIRSQYGL</sequence>
<dbReference type="GO" id="GO:0016491">
    <property type="term" value="F:oxidoreductase activity"/>
    <property type="evidence" value="ECO:0007669"/>
    <property type="project" value="UniProtKB-KW"/>
</dbReference>
<dbReference type="Pfam" id="PF00106">
    <property type="entry name" value="adh_short"/>
    <property type="match status" value="1"/>
</dbReference>
<dbReference type="PANTHER" id="PTHR43976">
    <property type="entry name" value="SHORT CHAIN DEHYDROGENASE"/>
    <property type="match status" value="1"/>
</dbReference>
<gene>
    <name evidence="4" type="ORF">BBH99_12505</name>
    <name evidence="5" type="ORF">SAMN05444407_102246</name>
</gene>
<evidence type="ECO:0000256" key="2">
    <source>
        <dbReference type="ARBA" id="ARBA00023002"/>
    </source>
</evidence>
<reference evidence="5 7" key="2">
    <citation type="submission" date="2016-11" db="EMBL/GenBank/DDBJ databases">
        <authorList>
            <person name="Jaros S."/>
            <person name="Januszkiewicz K."/>
            <person name="Wedrychowicz H."/>
        </authorList>
    </citation>
    <scope>NUCLEOTIDE SEQUENCE [LARGE SCALE GENOMIC DNA]</scope>
    <source>
        <strain evidence="5 7">DSM 27621</strain>
    </source>
</reference>
<evidence type="ECO:0000256" key="3">
    <source>
        <dbReference type="RuleBase" id="RU000363"/>
    </source>
</evidence>
<dbReference type="InterPro" id="IPR036291">
    <property type="entry name" value="NAD(P)-bd_dom_sf"/>
</dbReference>
<comment type="similarity">
    <text evidence="1 3">Belongs to the short-chain dehydrogenases/reductases (SDR) family.</text>
</comment>
<organism evidence="5 7">
    <name type="scientific">Chryseobacterium contaminans</name>
    <dbReference type="NCBI Taxonomy" id="1423959"/>
    <lineage>
        <taxon>Bacteria</taxon>
        <taxon>Pseudomonadati</taxon>
        <taxon>Bacteroidota</taxon>
        <taxon>Flavobacteriia</taxon>
        <taxon>Flavobacteriales</taxon>
        <taxon>Weeksellaceae</taxon>
        <taxon>Chryseobacterium group</taxon>
        <taxon>Chryseobacterium</taxon>
    </lineage>
</organism>
<dbReference type="InterPro" id="IPR002347">
    <property type="entry name" value="SDR_fam"/>
</dbReference>
<dbReference type="Proteomes" id="UP000184069">
    <property type="component" value="Unassembled WGS sequence"/>
</dbReference>
<evidence type="ECO:0000313" key="4">
    <source>
        <dbReference type="EMBL" id="OCA76534.1"/>
    </source>
</evidence>
<protein>
    <submittedName>
        <fullName evidence="4 5">Short-chain dehydrogenase</fullName>
    </submittedName>
</protein>